<dbReference type="OrthoDB" id="3650553at2759"/>
<dbReference type="GO" id="GO:0000981">
    <property type="term" value="F:DNA-binding transcription factor activity, RNA polymerase II-specific"/>
    <property type="evidence" value="ECO:0007669"/>
    <property type="project" value="InterPro"/>
</dbReference>
<sequence>MAPHGPARLRSLGGCITCRRRHVKCDEERPLCAQCLQAGLDCGGYKARIAFDTDDHDPDSLRRPLYTAKEQQCLSSKLAASVSTKSLHKLLLDLDESNVTDGNYHGPFGVFTVKTSTSALPSPTTSQSDESSGELSSESHFETCFDGPEISLDQAFDDLFPDIFPDLDEQHVQEPESEDSLGQLISLGQECESWLTPSIPVNHHVPSNIPQDAAFLLSNYRDSVIDYLSPLQRRKTLWHVQHLPNAMITMAALSLGDDPGQAKLCIFYAMLSISAFSLQGGFSGKMADFWRTRGLDLKSRAQLHHSHMLQNLSQGTKCAKYKEVLMALLTMAISTRFSGDAKNASLYLYDADKYIRMKGLTKSTKSRKVRMLHHNYSYMRLFYESTALNHLESTLSKSGHKSRNSTNIESDEARRDRPFRLVEWHSPLEQGMLAIKSRERGENDICLQEPGIWSPTMYPEIFSIPENWFFLLSQTIRLGNERDISAKYPEEAMVSWSEFSCRAQALEKCISAWKPPDSRDAYDLAHATESMNAQDLAHAMLSALHHALRIYFYRRVYDVDAIILQHQVTSVRRCLEPTVTVPNVRLKHSAGFFWPAFLAGCEAIDHSDQIFSQWFDDFDKLNNPTAQTVTEIMRSVWNERQESGDNTKSWCEYVRQHRVDLVFF</sequence>
<dbReference type="PROSITE" id="PS50048">
    <property type="entry name" value="ZN2_CY6_FUNGAL_2"/>
    <property type="match status" value="1"/>
</dbReference>
<dbReference type="Pfam" id="PF00172">
    <property type="entry name" value="Zn_clus"/>
    <property type="match status" value="1"/>
</dbReference>
<proteinExistence type="predicted"/>
<feature type="region of interest" description="Disordered" evidence="5">
    <location>
        <begin position="394"/>
        <end position="413"/>
    </location>
</feature>
<evidence type="ECO:0000256" key="3">
    <source>
        <dbReference type="ARBA" id="ARBA00023163"/>
    </source>
</evidence>
<gene>
    <name evidence="7" type="ORF">HII31_08032</name>
</gene>
<dbReference type="SUPFAM" id="SSF57701">
    <property type="entry name" value="Zn2/Cys6 DNA-binding domain"/>
    <property type="match status" value="1"/>
</dbReference>
<dbReference type="InterPro" id="IPR021858">
    <property type="entry name" value="Fun_TF"/>
</dbReference>
<protein>
    <submittedName>
        <fullName evidence="7">Arginine metabolism regulation protein II</fullName>
    </submittedName>
</protein>
<feature type="compositionally biased region" description="Low complexity" evidence="5">
    <location>
        <begin position="119"/>
        <end position="136"/>
    </location>
</feature>
<evidence type="ECO:0000256" key="5">
    <source>
        <dbReference type="SAM" id="MobiDB-lite"/>
    </source>
</evidence>
<name>A0A8H6VFX8_9PEZI</name>
<evidence type="ECO:0000256" key="1">
    <source>
        <dbReference type="ARBA" id="ARBA00023015"/>
    </source>
</evidence>
<dbReference type="InterPro" id="IPR050675">
    <property type="entry name" value="OAF3"/>
</dbReference>
<reference evidence="7" key="1">
    <citation type="submission" date="2020-04" db="EMBL/GenBank/DDBJ databases">
        <title>Draft genome resource of the tomato pathogen Pseudocercospora fuligena.</title>
        <authorList>
            <person name="Zaccaron A."/>
        </authorList>
    </citation>
    <scope>NUCLEOTIDE SEQUENCE</scope>
    <source>
        <strain evidence="7">PF001</strain>
    </source>
</reference>
<dbReference type="Proteomes" id="UP000660729">
    <property type="component" value="Unassembled WGS sequence"/>
</dbReference>
<evidence type="ECO:0000313" key="7">
    <source>
        <dbReference type="EMBL" id="KAF7190873.1"/>
    </source>
</evidence>
<dbReference type="Gene3D" id="4.10.240.10">
    <property type="entry name" value="Zn(2)-C6 fungal-type DNA-binding domain"/>
    <property type="match status" value="1"/>
</dbReference>
<dbReference type="PROSITE" id="PS00463">
    <property type="entry name" value="ZN2_CY6_FUNGAL_1"/>
    <property type="match status" value="1"/>
</dbReference>
<keyword evidence="2" id="KW-0238">DNA-binding</keyword>
<evidence type="ECO:0000256" key="2">
    <source>
        <dbReference type="ARBA" id="ARBA00023125"/>
    </source>
</evidence>
<feature type="domain" description="Zn(2)-C6 fungal-type" evidence="6">
    <location>
        <begin position="14"/>
        <end position="42"/>
    </location>
</feature>
<dbReference type="InterPro" id="IPR001138">
    <property type="entry name" value="Zn2Cys6_DnaBD"/>
</dbReference>
<keyword evidence="1" id="KW-0805">Transcription regulation</keyword>
<organism evidence="7 8">
    <name type="scientific">Pseudocercospora fuligena</name>
    <dbReference type="NCBI Taxonomy" id="685502"/>
    <lineage>
        <taxon>Eukaryota</taxon>
        <taxon>Fungi</taxon>
        <taxon>Dikarya</taxon>
        <taxon>Ascomycota</taxon>
        <taxon>Pezizomycotina</taxon>
        <taxon>Dothideomycetes</taxon>
        <taxon>Dothideomycetidae</taxon>
        <taxon>Mycosphaerellales</taxon>
        <taxon>Mycosphaerellaceae</taxon>
        <taxon>Pseudocercospora</taxon>
    </lineage>
</organism>
<feature type="region of interest" description="Disordered" evidence="5">
    <location>
        <begin position="119"/>
        <end position="141"/>
    </location>
</feature>
<keyword evidence="8" id="KW-1185">Reference proteome</keyword>
<evidence type="ECO:0000256" key="4">
    <source>
        <dbReference type="ARBA" id="ARBA00023242"/>
    </source>
</evidence>
<dbReference type="EMBL" id="JABCIY010000168">
    <property type="protein sequence ID" value="KAF7190873.1"/>
    <property type="molecule type" value="Genomic_DNA"/>
</dbReference>
<evidence type="ECO:0000259" key="6">
    <source>
        <dbReference type="PROSITE" id="PS50048"/>
    </source>
</evidence>
<dbReference type="GO" id="GO:0008270">
    <property type="term" value="F:zinc ion binding"/>
    <property type="evidence" value="ECO:0007669"/>
    <property type="project" value="InterPro"/>
</dbReference>
<dbReference type="InterPro" id="IPR036864">
    <property type="entry name" value="Zn2-C6_fun-type_DNA-bd_sf"/>
</dbReference>
<keyword evidence="4" id="KW-0539">Nucleus</keyword>
<keyword evidence="3" id="KW-0804">Transcription</keyword>
<dbReference type="GO" id="GO:0003677">
    <property type="term" value="F:DNA binding"/>
    <property type="evidence" value="ECO:0007669"/>
    <property type="project" value="UniProtKB-KW"/>
</dbReference>
<dbReference type="CDD" id="cd00067">
    <property type="entry name" value="GAL4"/>
    <property type="match status" value="1"/>
</dbReference>
<accession>A0A8H6VFX8</accession>
<dbReference type="SMART" id="SM00066">
    <property type="entry name" value="GAL4"/>
    <property type="match status" value="1"/>
</dbReference>
<dbReference type="Pfam" id="PF11951">
    <property type="entry name" value="Fungal_trans_2"/>
    <property type="match status" value="1"/>
</dbReference>
<comment type="caution">
    <text evidence="7">The sequence shown here is derived from an EMBL/GenBank/DDBJ whole genome shotgun (WGS) entry which is preliminary data.</text>
</comment>
<dbReference type="AlphaFoldDB" id="A0A8H6VFX8"/>
<dbReference type="PANTHER" id="PTHR31069:SF32">
    <property type="entry name" value="ARGININE METABOLISM REGULATION PROTEIN II"/>
    <property type="match status" value="1"/>
</dbReference>
<evidence type="ECO:0000313" key="8">
    <source>
        <dbReference type="Proteomes" id="UP000660729"/>
    </source>
</evidence>
<dbReference type="PANTHER" id="PTHR31069">
    <property type="entry name" value="OLEATE-ACTIVATED TRANSCRIPTION FACTOR 1-RELATED"/>
    <property type="match status" value="1"/>
</dbReference>